<feature type="chain" id="PRO_5022739425" evidence="1">
    <location>
        <begin position="23"/>
        <end position="32"/>
    </location>
</feature>
<feature type="signal peptide" evidence="1">
    <location>
        <begin position="1"/>
        <end position="22"/>
    </location>
</feature>
<proteinExistence type="predicted"/>
<accession>A0A5E7DVX7</accession>
<sequence precursor="true">MSVSLKTLAAALFPGGSAMAMAANDSQARVSH</sequence>
<dbReference type="Proteomes" id="UP000337909">
    <property type="component" value="Unassembled WGS sequence"/>
</dbReference>
<evidence type="ECO:0000256" key="1">
    <source>
        <dbReference type="SAM" id="SignalP"/>
    </source>
</evidence>
<dbReference type="EMBL" id="CABVHQ010000036">
    <property type="protein sequence ID" value="VVO12764.1"/>
    <property type="molecule type" value="Genomic_DNA"/>
</dbReference>
<gene>
    <name evidence="2" type="ORF">PS691_03541</name>
</gene>
<evidence type="ECO:0000313" key="3">
    <source>
        <dbReference type="Proteomes" id="UP000337909"/>
    </source>
</evidence>
<name>A0A5E7DVX7_PSEFL</name>
<organism evidence="2 3">
    <name type="scientific">Pseudomonas fluorescens</name>
    <dbReference type="NCBI Taxonomy" id="294"/>
    <lineage>
        <taxon>Bacteria</taxon>
        <taxon>Pseudomonadati</taxon>
        <taxon>Pseudomonadota</taxon>
        <taxon>Gammaproteobacteria</taxon>
        <taxon>Pseudomonadales</taxon>
        <taxon>Pseudomonadaceae</taxon>
        <taxon>Pseudomonas</taxon>
    </lineage>
</organism>
<keyword evidence="1" id="KW-0732">Signal</keyword>
<reference evidence="2 3" key="1">
    <citation type="submission" date="2019-09" db="EMBL/GenBank/DDBJ databases">
        <authorList>
            <person name="Chandra G."/>
            <person name="Truman W A."/>
        </authorList>
    </citation>
    <scope>NUCLEOTIDE SEQUENCE [LARGE SCALE GENOMIC DNA]</scope>
    <source>
        <strain evidence="2">PS691</strain>
    </source>
</reference>
<dbReference type="AlphaFoldDB" id="A0A5E7DVX7"/>
<evidence type="ECO:0000313" key="2">
    <source>
        <dbReference type="EMBL" id="VVO12764.1"/>
    </source>
</evidence>
<protein>
    <submittedName>
        <fullName evidence="2">Uncharacterized protein</fullName>
    </submittedName>
</protein>